<dbReference type="Gene3D" id="3.40.50.2300">
    <property type="match status" value="1"/>
</dbReference>
<gene>
    <name evidence="7" type="ORF">A3A87_01620</name>
</gene>
<dbReference type="Proteomes" id="UP000179037">
    <property type="component" value="Unassembled WGS sequence"/>
</dbReference>
<evidence type="ECO:0000256" key="2">
    <source>
        <dbReference type="ARBA" id="ARBA00022849"/>
    </source>
</evidence>
<feature type="domain" description="Phosphotyrosine protein phosphatase I" evidence="6">
    <location>
        <begin position="6"/>
        <end position="139"/>
    </location>
</feature>
<dbReference type="InterPro" id="IPR036196">
    <property type="entry name" value="Ptyr_pPase_sf"/>
</dbReference>
<keyword evidence="4" id="KW-1015">Disulfide bond</keyword>
<dbReference type="InterPro" id="IPR023485">
    <property type="entry name" value="Ptyr_pPase"/>
</dbReference>
<dbReference type="GO" id="GO:0046685">
    <property type="term" value="P:response to arsenic-containing substance"/>
    <property type="evidence" value="ECO:0007669"/>
    <property type="project" value="UniProtKB-KW"/>
</dbReference>
<protein>
    <submittedName>
        <fullName evidence="7">Arsenate reductase (Thioredoxin)</fullName>
    </submittedName>
</protein>
<dbReference type="SMART" id="SM00226">
    <property type="entry name" value="LMWPc"/>
    <property type="match status" value="1"/>
</dbReference>
<dbReference type="PANTHER" id="PTHR43428:SF1">
    <property type="entry name" value="ARSENATE REDUCTASE"/>
    <property type="match status" value="1"/>
</dbReference>
<dbReference type="GO" id="GO:0004725">
    <property type="term" value="F:protein tyrosine phosphatase activity"/>
    <property type="evidence" value="ECO:0007669"/>
    <property type="project" value="InterPro"/>
</dbReference>
<keyword evidence="2" id="KW-0059">Arsenical resistance</keyword>
<dbReference type="EMBL" id="MFTC01000031">
    <property type="protein sequence ID" value="OGI51862.1"/>
    <property type="molecule type" value="Genomic_DNA"/>
</dbReference>
<reference evidence="7 8" key="1">
    <citation type="journal article" date="2016" name="Nat. Commun.">
        <title>Thousands of microbial genomes shed light on interconnected biogeochemical processes in an aquifer system.</title>
        <authorList>
            <person name="Anantharaman K."/>
            <person name="Brown C.T."/>
            <person name="Hug L.A."/>
            <person name="Sharon I."/>
            <person name="Castelle C.J."/>
            <person name="Probst A.J."/>
            <person name="Thomas B.C."/>
            <person name="Singh A."/>
            <person name="Wilkins M.J."/>
            <person name="Karaoz U."/>
            <person name="Brodie E.L."/>
            <person name="Williams K.H."/>
            <person name="Hubbard S.S."/>
            <person name="Banfield J.F."/>
        </authorList>
    </citation>
    <scope>NUCLEOTIDE SEQUENCE [LARGE SCALE GENOMIC DNA]</scope>
</reference>
<dbReference type="NCBIfam" id="TIGR02691">
    <property type="entry name" value="arsC_pI258_fam"/>
    <property type="match status" value="1"/>
</dbReference>
<dbReference type="STRING" id="1817768.A3A87_01620"/>
<dbReference type="AlphaFoldDB" id="A0A1F6U3D1"/>
<dbReference type="Pfam" id="PF01451">
    <property type="entry name" value="LMWPc"/>
    <property type="match status" value="1"/>
</dbReference>
<dbReference type="SUPFAM" id="SSF52788">
    <property type="entry name" value="Phosphotyrosine protein phosphatases I"/>
    <property type="match status" value="1"/>
</dbReference>
<dbReference type="GO" id="GO:0030612">
    <property type="term" value="F:arsenate reductase (thioredoxin) activity"/>
    <property type="evidence" value="ECO:0007669"/>
    <property type="project" value="InterPro"/>
</dbReference>
<evidence type="ECO:0000256" key="4">
    <source>
        <dbReference type="ARBA" id="ARBA00023157"/>
    </source>
</evidence>
<name>A0A1F6U3D1_9PROT</name>
<evidence type="ECO:0000313" key="8">
    <source>
        <dbReference type="Proteomes" id="UP000179037"/>
    </source>
</evidence>
<sequence>MYKRKVKILFLCTGNSCRSQMAEGWANHLGSEWLEATSAGIEAHGKNPRAIAVMREAGVDISHQESTRVTPPMLAQADLVVTVCGHADEHCPALPPGVRKKHWPLEDPAKATGTEEQIMAKFRATRDEIKSRVEGLIGGLKMMARSDPHERT</sequence>
<evidence type="ECO:0000313" key="7">
    <source>
        <dbReference type="EMBL" id="OGI51862.1"/>
    </source>
</evidence>
<keyword evidence="1" id="KW-0963">Cytoplasm</keyword>
<accession>A0A1F6U3D1</accession>
<keyword evidence="3" id="KW-0560">Oxidoreductase</keyword>
<proteinExistence type="predicted"/>
<dbReference type="CDD" id="cd16345">
    <property type="entry name" value="LMWP_ArsC"/>
    <property type="match status" value="1"/>
</dbReference>
<evidence type="ECO:0000256" key="3">
    <source>
        <dbReference type="ARBA" id="ARBA00023002"/>
    </source>
</evidence>
<dbReference type="InterPro" id="IPR014064">
    <property type="entry name" value="Arsenate_reductase_ArsC"/>
</dbReference>
<evidence type="ECO:0000256" key="5">
    <source>
        <dbReference type="ARBA" id="ARBA00023284"/>
    </source>
</evidence>
<evidence type="ECO:0000256" key="1">
    <source>
        <dbReference type="ARBA" id="ARBA00022490"/>
    </source>
</evidence>
<comment type="caution">
    <text evidence="7">The sequence shown here is derived from an EMBL/GenBank/DDBJ whole genome shotgun (WGS) entry which is preliminary data.</text>
</comment>
<dbReference type="PANTHER" id="PTHR43428">
    <property type="entry name" value="ARSENATE REDUCTASE"/>
    <property type="match status" value="1"/>
</dbReference>
<organism evidence="7 8">
    <name type="scientific">Candidatus Muproteobacteria bacterium RIFCSPLOWO2_01_FULL_60_18</name>
    <dbReference type="NCBI Taxonomy" id="1817768"/>
    <lineage>
        <taxon>Bacteria</taxon>
        <taxon>Pseudomonadati</taxon>
        <taxon>Pseudomonadota</taxon>
        <taxon>Candidatus Muproteobacteria</taxon>
    </lineage>
</organism>
<keyword evidence="5" id="KW-0676">Redox-active center</keyword>
<evidence type="ECO:0000259" key="6">
    <source>
        <dbReference type="SMART" id="SM00226"/>
    </source>
</evidence>